<protein>
    <recommendedName>
        <fullName evidence="9">Membrane fusion protein (MFP) family protein</fullName>
    </recommendedName>
</protein>
<dbReference type="Pfam" id="PF25994">
    <property type="entry name" value="HH_AprE"/>
    <property type="match status" value="1"/>
</dbReference>
<organism evidence="13 14">
    <name type="scientific">Dongia sedimenti</name>
    <dbReference type="NCBI Taxonomy" id="3064282"/>
    <lineage>
        <taxon>Bacteria</taxon>
        <taxon>Pseudomonadati</taxon>
        <taxon>Pseudomonadota</taxon>
        <taxon>Alphaproteobacteria</taxon>
        <taxon>Rhodospirillales</taxon>
        <taxon>Dongiaceae</taxon>
        <taxon>Dongia</taxon>
    </lineage>
</organism>
<dbReference type="Gene3D" id="2.40.30.170">
    <property type="match status" value="1"/>
</dbReference>
<keyword evidence="6 9" id="KW-0812">Transmembrane</keyword>
<keyword evidence="8 9" id="KW-0472">Membrane</keyword>
<comment type="subcellular location">
    <subcellularLocation>
        <location evidence="1 9">Cell inner membrane</location>
        <topology evidence="1 9">Single-pass membrane protein</topology>
    </subcellularLocation>
</comment>
<feature type="domain" description="AprE-like long alpha-helical hairpin" evidence="11">
    <location>
        <begin position="87"/>
        <end position="274"/>
    </location>
</feature>
<evidence type="ECO:0000256" key="1">
    <source>
        <dbReference type="ARBA" id="ARBA00004377"/>
    </source>
</evidence>
<keyword evidence="4 9" id="KW-1003">Cell membrane</keyword>
<feature type="domain" description="AprE-like beta-barrel" evidence="12">
    <location>
        <begin position="318"/>
        <end position="407"/>
    </location>
</feature>
<evidence type="ECO:0000259" key="11">
    <source>
        <dbReference type="Pfam" id="PF25994"/>
    </source>
</evidence>
<keyword evidence="5 9" id="KW-0997">Cell inner membrane</keyword>
<keyword evidence="3 9" id="KW-0813">Transport</keyword>
<reference evidence="14" key="1">
    <citation type="submission" date="2023-08" db="EMBL/GenBank/DDBJ databases">
        <title>Rhodospirillaceae gen. nov., a novel taxon isolated from the Yangtze River Yuezi River estuary sludge.</title>
        <authorList>
            <person name="Ruan L."/>
        </authorList>
    </citation>
    <scope>NUCLEOTIDE SEQUENCE [LARGE SCALE GENOMIC DNA]</scope>
    <source>
        <strain evidence="14">R-7</strain>
    </source>
</reference>
<dbReference type="EMBL" id="JAUYVI010000006">
    <property type="protein sequence ID" value="MDQ7249749.1"/>
    <property type="molecule type" value="Genomic_DNA"/>
</dbReference>
<evidence type="ECO:0000256" key="6">
    <source>
        <dbReference type="ARBA" id="ARBA00022692"/>
    </source>
</evidence>
<keyword evidence="7 9" id="KW-1133">Transmembrane helix</keyword>
<evidence type="ECO:0000256" key="10">
    <source>
        <dbReference type="SAM" id="Coils"/>
    </source>
</evidence>
<evidence type="ECO:0000256" key="8">
    <source>
        <dbReference type="ARBA" id="ARBA00023136"/>
    </source>
</evidence>
<dbReference type="InterPro" id="IPR058781">
    <property type="entry name" value="HH_AprE-like"/>
</dbReference>
<dbReference type="Gene3D" id="2.40.50.100">
    <property type="match status" value="1"/>
</dbReference>
<evidence type="ECO:0000256" key="2">
    <source>
        <dbReference type="ARBA" id="ARBA00009477"/>
    </source>
</evidence>
<name>A0ABU0YPU5_9PROT</name>
<evidence type="ECO:0000256" key="3">
    <source>
        <dbReference type="ARBA" id="ARBA00022448"/>
    </source>
</evidence>
<evidence type="ECO:0000313" key="13">
    <source>
        <dbReference type="EMBL" id="MDQ7249749.1"/>
    </source>
</evidence>
<keyword evidence="14" id="KW-1185">Reference proteome</keyword>
<dbReference type="PANTHER" id="PTHR30386">
    <property type="entry name" value="MEMBRANE FUSION SUBUNIT OF EMRAB-TOLC MULTIDRUG EFFLUX PUMP"/>
    <property type="match status" value="1"/>
</dbReference>
<dbReference type="PRINTS" id="PR01490">
    <property type="entry name" value="RTXTOXIND"/>
</dbReference>
<accession>A0ABU0YPU5</accession>
<evidence type="ECO:0000256" key="9">
    <source>
        <dbReference type="RuleBase" id="RU365093"/>
    </source>
</evidence>
<dbReference type="RefSeq" id="WP_379958096.1">
    <property type="nucleotide sequence ID" value="NZ_JAUYVI010000006.1"/>
</dbReference>
<evidence type="ECO:0000256" key="5">
    <source>
        <dbReference type="ARBA" id="ARBA00022519"/>
    </source>
</evidence>
<evidence type="ECO:0000313" key="14">
    <source>
        <dbReference type="Proteomes" id="UP001230156"/>
    </source>
</evidence>
<gene>
    <name evidence="13" type="ORF">Q8A70_18815</name>
</gene>
<evidence type="ECO:0000256" key="7">
    <source>
        <dbReference type="ARBA" id="ARBA00022989"/>
    </source>
</evidence>
<dbReference type="PANTHER" id="PTHR30386:SF17">
    <property type="entry name" value="ALKALINE PROTEASE SECRETION PROTEIN APRE"/>
    <property type="match status" value="1"/>
</dbReference>
<dbReference type="InterPro" id="IPR010129">
    <property type="entry name" value="T1SS_HlyD"/>
</dbReference>
<dbReference type="Proteomes" id="UP001230156">
    <property type="component" value="Unassembled WGS sequence"/>
</dbReference>
<sequence>MNTDRSLRRYQIGGALIILLLAGGLIGWAGLARLSSAVVAPASVVVDKSSKKIQHKEGGIVAEIRVAEGDYVVGGELLVRLDDTETRANLAIIEGQLDELMAEHARLEAARDGMTVIDFPPPLLLRAADDRIGRTIEGQRRLLAAELETLAAQKAQLEQQIGQLGEEVEGLQAQRTARIKAIELLDGEIKDLAGLKQKGLVTVSRFNALMREQVDLHGEAGRLKAEIARSRGAASETELKILQLDQDHRAEILAKLAETSGKIVSLLEQKIAAESRLQRVDIVAPLSGIAHEVAVHTIGGVIAPGETLMMIVPQDEALVLDAKVEPKEIDDLHVGQSAVLRFPAFNQRTTPEVSGTVDRIGADLSVDPVSKQSYFTVRIRLRPGALDLLGDNHLHPGMPAEAFIATGERTALAYLLQPFEDQLARAFREQ</sequence>
<dbReference type="NCBIfam" id="TIGR01843">
    <property type="entry name" value="type_I_hlyD"/>
    <property type="match status" value="1"/>
</dbReference>
<feature type="transmembrane region" description="Helical" evidence="9">
    <location>
        <begin position="12"/>
        <end position="31"/>
    </location>
</feature>
<proteinExistence type="inferred from homology"/>
<feature type="coiled-coil region" evidence="10">
    <location>
        <begin position="140"/>
        <end position="174"/>
    </location>
</feature>
<evidence type="ECO:0000256" key="4">
    <source>
        <dbReference type="ARBA" id="ARBA00022475"/>
    </source>
</evidence>
<dbReference type="InterPro" id="IPR050739">
    <property type="entry name" value="MFP"/>
</dbReference>
<dbReference type="InterPro" id="IPR058982">
    <property type="entry name" value="Beta-barrel_AprE"/>
</dbReference>
<comment type="similarity">
    <text evidence="2 9">Belongs to the membrane fusion protein (MFP) (TC 8.A.1) family.</text>
</comment>
<keyword evidence="10" id="KW-0175">Coiled coil</keyword>
<comment type="caution">
    <text evidence="13">The sequence shown here is derived from an EMBL/GenBank/DDBJ whole genome shotgun (WGS) entry which is preliminary data.</text>
</comment>
<dbReference type="Pfam" id="PF26002">
    <property type="entry name" value="Beta-barrel_AprE"/>
    <property type="match status" value="1"/>
</dbReference>
<evidence type="ECO:0000259" key="12">
    <source>
        <dbReference type="Pfam" id="PF26002"/>
    </source>
</evidence>